<proteinExistence type="inferred from homology"/>
<dbReference type="PROSITE" id="PS50893">
    <property type="entry name" value="ABC_TRANSPORTER_2"/>
    <property type="match status" value="1"/>
</dbReference>
<evidence type="ECO:0000313" key="8">
    <source>
        <dbReference type="Proteomes" id="UP001595956"/>
    </source>
</evidence>
<sequence>MTVLELRGVTAGYGSAAAVRDLDLTVAAGEVVALLGPNGAGKTTTLRAAVGLIRPRSGEVLALGRAVDRRVDRTARHGVVLVPDSRAIFSGLSVRDNLRLAARRSGPRWDSALERLPRLAPLVDRRVGLLSGGEQQMLALAKALLMQPRVLLVDELSMGLAPVAVQELLPVVRGLAADLGVGVLLVEQHVDLALGVSDRGLVLHHGRAVLEAPAAELLADRDAVHRAYFGADERND</sequence>
<comment type="similarity">
    <text evidence="1">Belongs to the ABC transporter superfamily.</text>
</comment>
<dbReference type="RefSeq" id="WP_345174314.1">
    <property type="nucleotide sequence ID" value="NZ_BAABFQ010000005.1"/>
</dbReference>
<dbReference type="GO" id="GO:0005524">
    <property type="term" value="F:ATP binding"/>
    <property type="evidence" value="ECO:0007669"/>
    <property type="project" value="UniProtKB-KW"/>
</dbReference>
<keyword evidence="2" id="KW-0813">Transport</keyword>
<dbReference type="Proteomes" id="UP001595956">
    <property type="component" value="Unassembled WGS sequence"/>
</dbReference>
<dbReference type="Pfam" id="PF00005">
    <property type="entry name" value="ABC_tran"/>
    <property type="match status" value="1"/>
</dbReference>
<name>A0ABW0N445_9ACTN</name>
<dbReference type="EMBL" id="JBHSMD010000006">
    <property type="protein sequence ID" value="MFC5494991.1"/>
    <property type="molecule type" value="Genomic_DNA"/>
</dbReference>
<keyword evidence="5" id="KW-0029">Amino-acid transport</keyword>
<dbReference type="InterPro" id="IPR003593">
    <property type="entry name" value="AAA+_ATPase"/>
</dbReference>
<keyword evidence="8" id="KW-1185">Reference proteome</keyword>
<dbReference type="CDD" id="cd03224">
    <property type="entry name" value="ABC_TM1139_LivF_branched"/>
    <property type="match status" value="1"/>
</dbReference>
<keyword evidence="3" id="KW-0547">Nucleotide-binding</keyword>
<evidence type="ECO:0000256" key="3">
    <source>
        <dbReference type="ARBA" id="ARBA00022741"/>
    </source>
</evidence>
<evidence type="ECO:0000256" key="1">
    <source>
        <dbReference type="ARBA" id="ARBA00005417"/>
    </source>
</evidence>
<feature type="domain" description="ABC transporter" evidence="6">
    <location>
        <begin position="4"/>
        <end position="230"/>
    </location>
</feature>
<dbReference type="Gene3D" id="3.40.50.300">
    <property type="entry name" value="P-loop containing nucleotide triphosphate hydrolases"/>
    <property type="match status" value="1"/>
</dbReference>
<evidence type="ECO:0000256" key="4">
    <source>
        <dbReference type="ARBA" id="ARBA00022840"/>
    </source>
</evidence>
<comment type="caution">
    <text evidence="7">The sequence shown here is derived from an EMBL/GenBank/DDBJ whole genome shotgun (WGS) entry which is preliminary data.</text>
</comment>
<reference evidence="8" key="1">
    <citation type="journal article" date="2019" name="Int. J. Syst. Evol. Microbiol.">
        <title>The Global Catalogue of Microorganisms (GCM) 10K type strain sequencing project: providing services to taxonomists for standard genome sequencing and annotation.</title>
        <authorList>
            <consortium name="The Broad Institute Genomics Platform"/>
            <consortium name="The Broad Institute Genome Sequencing Center for Infectious Disease"/>
            <person name="Wu L."/>
            <person name="Ma J."/>
        </authorList>
    </citation>
    <scope>NUCLEOTIDE SEQUENCE [LARGE SCALE GENOMIC DNA]</scope>
    <source>
        <strain evidence="8">KACC 13778</strain>
    </source>
</reference>
<dbReference type="PROSITE" id="PS00211">
    <property type="entry name" value="ABC_TRANSPORTER_1"/>
    <property type="match status" value="1"/>
</dbReference>
<dbReference type="SMART" id="SM00382">
    <property type="entry name" value="AAA"/>
    <property type="match status" value="1"/>
</dbReference>
<evidence type="ECO:0000259" key="6">
    <source>
        <dbReference type="PROSITE" id="PS50893"/>
    </source>
</evidence>
<dbReference type="InterPro" id="IPR003439">
    <property type="entry name" value="ABC_transporter-like_ATP-bd"/>
</dbReference>
<dbReference type="InterPro" id="IPR027417">
    <property type="entry name" value="P-loop_NTPase"/>
</dbReference>
<organism evidence="7 8">
    <name type="scientific">Nocardioides caricicola</name>
    <dbReference type="NCBI Taxonomy" id="634770"/>
    <lineage>
        <taxon>Bacteria</taxon>
        <taxon>Bacillati</taxon>
        <taxon>Actinomycetota</taxon>
        <taxon>Actinomycetes</taxon>
        <taxon>Propionibacteriales</taxon>
        <taxon>Nocardioidaceae</taxon>
        <taxon>Nocardioides</taxon>
    </lineage>
</organism>
<gene>
    <name evidence="7" type="ORF">ACFPKY_17905</name>
</gene>
<keyword evidence="4 7" id="KW-0067">ATP-binding</keyword>
<dbReference type="PANTHER" id="PTHR43820:SF4">
    <property type="entry name" value="HIGH-AFFINITY BRANCHED-CHAIN AMINO ACID TRANSPORT ATP-BINDING PROTEIN LIVF"/>
    <property type="match status" value="1"/>
</dbReference>
<evidence type="ECO:0000256" key="5">
    <source>
        <dbReference type="ARBA" id="ARBA00022970"/>
    </source>
</evidence>
<dbReference type="InterPro" id="IPR052156">
    <property type="entry name" value="BCAA_Transport_ATP-bd_LivF"/>
</dbReference>
<evidence type="ECO:0000313" key="7">
    <source>
        <dbReference type="EMBL" id="MFC5494991.1"/>
    </source>
</evidence>
<accession>A0ABW0N445</accession>
<evidence type="ECO:0000256" key="2">
    <source>
        <dbReference type="ARBA" id="ARBA00022448"/>
    </source>
</evidence>
<dbReference type="PANTHER" id="PTHR43820">
    <property type="entry name" value="HIGH-AFFINITY BRANCHED-CHAIN AMINO ACID TRANSPORT ATP-BINDING PROTEIN LIVF"/>
    <property type="match status" value="1"/>
</dbReference>
<dbReference type="SUPFAM" id="SSF52540">
    <property type="entry name" value="P-loop containing nucleoside triphosphate hydrolases"/>
    <property type="match status" value="1"/>
</dbReference>
<protein>
    <submittedName>
        <fullName evidence="7">ABC transporter ATP-binding protein</fullName>
    </submittedName>
</protein>
<dbReference type="InterPro" id="IPR017871">
    <property type="entry name" value="ABC_transporter-like_CS"/>
</dbReference>